<feature type="active site" description="Proton acceptor" evidence="13">
    <location>
        <position position="72"/>
    </location>
</feature>
<evidence type="ECO:0000313" key="18">
    <source>
        <dbReference type="EMBL" id="SHE53689.1"/>
    </source>
</evidence>
<dbReference type="InterPro" id="IPR012338">
    <property type="entry name" value="Beta-lactam/transpept-like"/>
</dbReference>
<feature type="active site" evidence="13">
    <location>
        <position position="129"/>
    </location>
</feature>
<dbReference type="Pfam" id="PF07943">
    <property type="entry name" value="PBP5_C"/>
    <property type="match status" value="1"/>
</dbReference>
<keyword evidence="5 18" id="KW-0121">Carboxypeptidase</keyword>
<name>A0A1M4UAC7_9THEO</name>
<feature type="chain" id="PRO_5012793187" description="serine-type D-Ala-D-Ala carboxypeptidase" evidence="16">
    <location>
        <begin position="27"/>
        <end position="388"/>
    </location>
</feature>
<dbReference type="SUPFAM" id="SSF69189">
    <property type="entry name" value="Penicillin-binding protein associated domain"/>
    <property type="match status" value="1"/>
</dbReference>
<evidence type="ECO:0000256" key="16">
    <source>
        <dbReference type="SAM" id="SignalP"/>
    </source>
</evidence>
<comment type="catalytic activity">
    <reaction evidence="12">
        <text>Preferential cleavage: (Ac)2-L-Lys-D-Ala-|-D-Ala. Also transpeptidation of peptidyl-alanyl moieties that are N-acyl substituents of D-alanine.</text>
        <dbReference type="EC" id="3.4.16.4"/>
    </reaction>
</comment>
<dbReference type="PANTHER" id="PTHR21581:SF6">
    <property type="entry name" value="TRAFFICKING PROTEIN PARTICLE COMPLEX SUBUNIT 12"/>
    <property type="match status" value="1"/>
</dbReference>
<dbReference type="Gene3D" id="2.60.410.10">
    <property type="entry name" value="D-Ala-D-Ala carboxypeptidase, C-terminal domain"/>
    <property type="match status" value="1"/>
</dbReference>
<gene>
    <name evidence="18" type="ORF">SAMN02746089_00424</name>
</gene>
<dbReference type="SUPFAM" id="SSF56601">
    <property type="entry name" value="beta-lactamase/transpeptidase-like"/>
    <property type="match status" value="1"/>
</dbReference>
<evidence type="ECO:0000313" key="19">
    <source>
        <dbReference type="Proteomes" id="UP000184088"/>
    </source>
</evidence>
<reference evidence="18 19" key="1">
    <citation type="submission" date="2016-11" db="EMBL/GenBank/DDBJ databases">
        <authorList>
            <person name="Jaros S."/>
            <person name="Januszkiewicz K."/>
            <person name="Wedrychowicz H."/>
        </authorList>
    </citation>
    <scope>NUCLEOTIDE SEQUENCE [LARGE SCALE GENOMIC DNA]</scope>
    <source>
        <strain evidence="18 19">DSM 17918</strain>
    </source>
</reference>
<dbReference type="PRINTS" id="PR00725">
    <property type="entry name" value="DADACBPTASE1"/>
</dbReference>
<dbReference type="STRING" id="1121256.SAMN02746089_00424"/>
<dbReference type="InterPro" id="IPR012907">
    <property type="entry name" value="Peptidase_S11_C"/>
</dbReference>
<evidence type="ECO:0000256" key="9">
    <source>
        <dbReference type="ARBA" id="ARBA00022960"/>
    </source>
</evidence>
<evidence type="ECO:0000256" key="12">
    <source>
        <dbReference type="ARBA" id="ARBA00034000"/>
    </source>
</evidence>
<feature type="binding site" evidence="14">
    <location>
        <position position="233"/>
    </location>
    <ligand>
        <name>substrate</name>
    </ligand>
</feature>
<feature type="domain" description="Peptidase S11 D-Ala-D-Ala carboxypeptidase A C-terminal" evidence="17">
    <location>
        <begin position="283"/>
        <end position="373"/>
    </location>
</feature>
<comment type="similarity">
    <text evidence="3 15">Belongs to the peptidase S11 family.</text>
</comment>
<keyword evidence="10" id="KW-0573">Peptidoglycan synthesis</keyword>
<dbReference type="InterPro" id="IPR001967">
    <property type="entry name" value="Peptidase_S11_N"/>
</dbReference>
<feature type="signal peptide" evidence="16">
    <location>
        <begin position="1"/>
        <end position="26"/>
    </location>
</feature>
<dbReference type="RefSeq" id="WP_073341444.1">
    <property type="nucleotide sequence ID" value="NZ_FQVH01000002.1"/>
</dbReference>
<dbReference type="OrthoDB" id="9791132at2"/>
<dbReference type="GO" id="GO:0009002">
    <property type="term" value="F:serine-type D-Ala-D-Ala carboxypeptidase activity"/>
    <property type="evidence" value="ECO:0007669"/>
    <property type="project" value="UniProtKB-EC"/>
</dbReference>
<organism evidence="18 19">
    <name type="scientific">Caldanaerobius fijiensis DSM 17918</name>
    <dbReference type="NCBI Taxonomy" id="1121256"/>
    <lineage>
        <taxon>Bacteria</taxon>
        <taxon>Bacillati</taxon>
        <taxon>Bacillota</taxon>
        <taxon>Clostridia</taxon>
        <taxon>Thermoanaerobacterales</taxon>
        <taxon>Thermoanaerobacteraceae</taxon>
        <taxon>Caldanaerobius</taxon>
    </lineage>
</organism>
<dbReference type="UniPathway" id="UPA00219"/>
<feature type="active site" description="Acyl-ester intermediate" evidence="13">
    <location>
        <position position="69"/>
    </location>
</feature>
<dbReference type="EMBL" id="FQVH01000002">
    <property type="protein sequence ID" value="SHE53689.1"/>
    <property type="molecule type" value="Genomic_DNA"/>
</dbReference>
<dbReference type="GO" id="GO:0008360">
    <property type="term" value="P:regulation of cell shape"/>
    <property type="evidence" value="ECO:0007669"/>
    <property type="project" value="UniProtKB-KW"/>
</dbReference>
<evidence type="ECO:0000256" key="7">
    <source>
        <dbReference type="ARBA" id="ARBA00022729"/>
    </source>
</evidence>
<sequence>MKRIKCILTIALVMIMSFNASQFAFAQNDTVNEETIDFKFTSKAAILMDAGSGKVLYENNAHKRLPPASITKIMSMILFMEAIDSGKIKTTDMVTASEHASDMGGSQIYLAPGEEMTVDDLMKAVAIASGNDATVALAEYIAGTEEMFVKMMNKKAKELGLKNTHFTNCTGLPEKDHYTSVFDVAVMSRELITKHPGVLRWTKIYLDSLRGGKFGLANTNKLVRFYKGADGLKTGSTDEAGFCLSATALRNGMRLIAVVFGAPDSKHRFNEASKLLDYGFANYKSYKVADKGQVIEEIKVEKGLIDKVNAIASNNSNILIRKGEDESIKKKIILPQKIIAPIRRGEKIGEIVVYKNGIEISRLPLVSDRSVKKAGVIDYYMRILGDWI</sequence>
<dbReference type="AlphaFoldDB" id="A0A1M4UAC7"/>
<evidence type="ECO:0000256" key="2">
    <source>
        <dbReference type="ARBA" id="ARBA00004752"/>
    </source>
</evidence>
<keyword evidence="7 16" id="KW-0732">Signal</keyword>
<accession>A0A1M4UAC7</accession>
<dbReference type="InterPro" id="IPR037167">
    <property type="entry name" value="Peptidase_S11_C_sf"/>
</dbReference>
<proteinExistence type="inferred from homology"/>
<dbReference type="PANTHER" id="PTHR21581">
    <property type="entry name" value="D-ALANYL-D-ALANINE CARBOXYPEPTIDASE"/>
    <property type="match status" value="1"/>
</dbReference>
<dbReference type="Pfam" id="PF00768">
    <property type="entry name" value="Peptidase_S11"/>
    <property type="match status" value="1"/>
</dbReference>
<dbReference type="Gene3D" id="3.40.710.10">
    <property type="entry name" value="DD-peptidase/beta-lactamase superfamily"/>
    <property type="match status" value="1"/>
</dbReference>
<dbReference type="InterPro" id="IPR015956">
    <property type="entry name" value="Peniciliin-bd_prot_C_sf"/>
</dbReference>
<dbReference type="Proteomes" id="UP000184088">
    <property type="component" value="Unassembled WGS sequence"/>
</dbReference>
<evidence type="ECO:0000256" key="11">
    <source>
        <dbReference type="ARBA" id="ARBA00023316"/>
    </source>
</evidence>
<keyword evidence="11" id="KW-0961">Cell wall biogenesis/degradation</keyword>
<comment type="pathway">
    <text evidence="2">Cell wall biogenesis; peptidoglycan biosynthesis.</text>
</comment>
<dbReference type="SMR" id="A0A1M4UAC7"/>
<dbReference type="SMART" id="SM00936">
    <property type="entry name" value="PBP5_C"/>
    <property type="match status" value="1"/>
</dbReference>
<dbReference type="GO" id="GO:0071555">
    <property type="term" value="P:cell wall organization"/>
    <property type="evidence" value="ECO:0007669"/>
    <property type="project" value="UniProtKB-KW"/>
</dbReference>
<evidence type="ECO:0000256" key="14">
    <source>
        <dbReference type="PIRSR" id="PIRSR618044-2"/>
    </source>
</evidence>
<keyword evidence="19" id="KW-1185">Reference proteome</keyword>
<evidence type="ECO:0000256" key="10">
    <source>
        <dbReference type="ARBA" id="ARBA00022984"/>
    </source>
</evidence>
<dbReference type="EC" id="3.4.16.4" evidence="4"/>
<evidence type="ECO:0000256" key="15">
    <source>
        <dbReference type="RuleBase" id="RU004016"/>
    </source>
</evidence>
<keyword evidence="9" id="KW-0133">Cell shape</keyword>
<evidence type="ECO:0000256" key="1">
    <source>
        <dbReference type="ARBA" id="ARBA00003217"/>
    </source>
</evidence>
<evidence type="ECO:0000259" key="17">
    <source>
        <dbReference type="SMART" id="SM00936"/>
    </source>
</evidence>
<keyword evidence="6" id="KW-0645">Protease</keyword>
<protein>
    <recommendedName>
        <fullName evidence="4">serine-type D-Ala-D-Ala carboxypeptidase</fullName>
        <ecNumber evidence="4">3.4.16.4</ecNumber>
    </recommendedName>
</protein>
<evidence type="ECO:0000256" key="13">
    <source>
        <dbReference type="PIRSR" id="PIRSR618044-1"/>
    </source>
</evidence>
<comment type="function">
    <text evidence="1">Removes C-terminal D-alanyl residues from sugar-peptide cell wall precursors.</text>
</comment>
<dbReference type="InterPro" id="IPR018044">
    <property type="entry name" value="Peptidase_S11"/>
</dbReference>
<keyword evidence="8" id="KW-0378">Hydrolase</keyword>
<evidence type="ECO:0000256" key="3">
    <source>
        <dbReference type="ARBA" id="ARBA00007164"/>
    </source>
</evidence>
<evidence type="ECO:0000256" key="5">
    <source>
        <dbReference type="ARBA" id="ARBA00022645"/>
    </source>
</evidence>
<dbReference type="GO" id="GO:0009252">
    <property type="term" value="P:peptidoglycan biosynthetic process"/>
    <property type="evidence" value="ECO:0007669"/>
    <property type="project" value="UniProtKB-UniPathway"/>
</dbReference>
<evidence type="ECO:0000256" key="8">
    <source>
        <dbReference type="ARBA" id="ARBA00022801"/>
    </source>
</evidence>
<evidence type="ECO:0000256" key="4">
    <source>
        <dbReference type="ARBA" id="ARBA00012448"/>
    </source>
</evidence>
<dbReference type="GO" id="GO:0006508">
    <property type="term" value="P:proteolysis"/>
    <property type="evidence" value="ECO:0007669"/>
    <property type="project" value="UniProtKB-KW"/>
</dbReference>
<evidence type="ECO:0000256" key="6">
    <source>
        <dbReference type="ARBA" id="ARBA00022670"/>
    </source>
</evidence>